<feature type="compositionally biased region" description="Basic and acidic residues" evidence="1">
    <location>
        <begin position="109"/>
        <end position="122"/>
    </location>
</feature>
<name>A0A317WQG0_9EURO</name>
<keyword evidence="3" id="KW-1185">Reference proteome</keyword>
<evidence type="ECO:0000313" key="3">
    <source>
        <dbReference type="Proteomes" id="UP000247233"/>
    </source>
</evidence>
<dbReference type="Proteomes" id="UP000247233">
    <property type="component" value="Unassembled WGS sequence"/>
</dbReference>
<feature type="region of interest" description="Disordered" evidence="1">
    <location>
        <begin position="159"/>
        <end position="206"/>
    </location>
</feature>
<accession>A0A317WQG0</accession>
<evidence type="ECO:0000313" key="2">
    <source>
        <dbReference type="EMBL" id="PWY87522.1"/>
    </source>
</evidence>
<protein>
    <submittedName>
        <fullName evidence="2">Uncharacterized protein</fullName>
    </submittedName>
</protein>
<dbReference type="VEuPathDB" id="FungiDB:BO70DRAFT_196090"/>
<dbReference type="EMBL" id="MSFL01000006">
    <property type="protein sequence ID" value="PWY87522.1"/>
    <property type="molecule type" value="Genomic_DNA"/>
</dbReference>
<sequence>MGGTLYYKTDDKKCGLEMLCNSRVAVEKEVQHKDAVGESRSGLTIRRSEEKHAIAAMRDKSRGLDFSLFSGGSGAKLFINLRSFFCFSSGSFFVFSRFVTVFFSHVERGGGEEGGRRKGWERWKKRGSTPGESFRGSARVWPLFSFSFFRAFPSSALMETRPSASAPGRQTRPDQTRPPEPPQRTTAGARAMERTDDASSTVEWMC</sequence>
<comment type="caution">
    <text evidence="2">The sequence shown here is derived from an EMBL/GenBank/DDBJ whole genome shotgun (WGS) entry which is preliminary data.</text>
</comment>
<dbReference type="RefSeq" id="XP_025401405.1">
    <property type="nucleotide sequence ID" value="XM_025538552.1"/>
</dbReference>
<evidence type="ECO:0000256" key="1">
    <source>
        <dbReference type="SAM" id="MobiDB-lite"/>
    </source>
</evidence>
<reference evidence="2 3" key="1">
    <citation type="submission" date="2016-12" db="EMBL/GenBank/DDBJ databases">
        <title>The genomes of Aspergillus section Nigri reveals drivers in fungal speciation.</title>
        <authorList>
            <consortium name="DOE Joint Genome Institute"/>
            <person name="Vesth T.C."/>
            <person name="Nybo J."/>
            <person name="Theobald S."/>
            <person name="Brandl J."/>
            <person name="Frisvad J.C."/>
            <person name="Nielsen K.F."/>
            <person name="Lyhne E.K."/>
            <person name="Kogle M.E."/>
            <person name="Kuo A."/>
            <person name="Riley R."/>
            <person name="Clum A."/>
            <person name="Nolan M."/>
            <person name="Lipzen A."/>
            <person name="Salamov A."/>
            <person name="Henrissat B."/>
            <person name="Wiebenga A."/>
            <person name="De Vries R.P."/>
            <person name="Grigoriev I.V."/>
            <person name="Mortensen U.H."/>
            <person name="Andersen M.R."/>
            <person name="Baker S.E."/>
        </authorList>
    </citation>
    <scope>NUCLEOTIDE SEQUENCE [LARGE SCALE GENOMIC DNA]</scope>
    <source>
        <strain evidence="2 3">CBS 117.55</strain>
    </source>
</reference>
<dbReference type="AlphaFoldDB" id="A0A317WQG0"/>
<feature type="region of interest" description="Disordered" evidence="1">
    <location>
        <begin position="109"/>
        <end position="134"/>
    </location>
</feature>
<dbReference type="GeneID" id="37060789"/>
<gene>
    <name evidence="2" type="ORF">BO70DRAFT_196090</name>
</gene>
<organism evidence="2 3">
    <name type="scientific">Aspergillus heteromorphus CBS 117.55</name>
    <dbReference type="NCBI Taxonomy" id="1448321"/>
    <lineage>
        <taxon>Eukaryota</taxon>
        <taxon>Fungi</taxon>
        <taxon>Dikarya</taxon>
        <taxon>Ascomycota</taxon>
        <taxon>Pezizomycotina</taxon>
        <taxon>Eurotiomycetes</taxon>
        <taxon>Eurotiomycetidae</taxon>
        <taxon>Eurotiales</taxon>
        <taxon>Aspergillaceae</taxon>
        <taxon>Aspergillus</taxon>
        <taxon>Aspergillus subgen. Circumdati</taxon>
    </lineage>
</organism>
<proteinExistence type="predicted"/>